<evidence type="ECO:0000256" key="1">
    <source>
        <dbReference type="SAM" id="Phobius"/>
    </source>
</evidence>
<dbReference type="SUPFAM" id="SSF55961">
    <property type="entry name" value="Bet v1-like"/>
    <property type="match status" value="1"/>
</dbReference>
<protein>
    <submittedName>
        <fullName evidence="2">Uncharacterized protein</fullName>
    </submittedName>
</protein>
<feature type="transmembrane region" description="Helical" evidence="1">
    <location>
        <begin position="590"/>
        <end position="607"/>
    </location>
</feature>
<feature type="transmembrane region" description="Helical" evidence="1">
    <location>
        <begin position="494"/>
        <end position="512"/>
    </location>
</feature>
<proteinExistence type="predicted"/>
<feature type="transmembrane region" description="Helical" evidence="1">
    <location>
        <begin position="653"/>
        <end position="676"/>
    </location>
</feature>
<sequence>MLNGKSIGDGDFEYAQLLLAAFFSFARNRTDGSNGDENGKDEEGTLAIVSANTSRAKKSVNQFSSIGKTKTSRTSFSAMMSSSKIAPLTDEKSTSLSCLSTPDATSFVKNHNADLEYENKKVQQMDNELQKYTVDEDNSISSALGLIAGMKMEGAIPFKEYKTTFSTHMFLRGYYNLKSGDIYAMSNYTVRGDHGRIAARITNYYPCCENPGFGQTKESDADKKYIEIPNYHSSIYHESYLLPSPLTDRESINNILCKRLSENSVIVTYHPLTTHPKVEEKDGDSVIRGSLQVVFHVTQLDHGVTEVQYGLHINFGGKLPKFVVNGFIIPDTNGVFSAQQAHFANSLGLKDLTKTDSKLLGEILVNQMKAARKRGGWKKRVASTVTTALSEIKDHDAINLAKDLSTIIISNTKASSAVDHWIAQNAALEEFEKEYAWMRAFFIEIAQRNLNKSNFGLKLRLFGGALLSTIDLVTDIYMTTQFFNTDGQEGYGRVNAWLIGVTLFLQIMVAFVQNSKRPSAFALETIAILTGIKPALDAYKVGSGAEKEAHQFASPLHEMSLCKGVEMVFEAIPASVVQVYALLFSKERRLDALFSILVSAATIGYTSSMTSYDWDTSPEARNKEPAFYGFVPNMALSRAICFLSMMALSFAHVLLLTFSCALLAAVNTSWLLYYLAADMGLYFLYKIVRGDVFLFINLRGTLRGIVALTERIGVKVLASFTLLMQMRYPQEMGGFMFLTSILFALDERFVSVYLHLTYYEEGDTKLDVETLQAILGSLCAIWLTSAVAFASIMKRKYLRTFFSLETASDFNRVKFSTLRDEMTKRRRKAR</sequence>
<feature type="transmembrane region" description="Helical" evidence="1">
    <location>
        <begin position="627"/>
        <end position="646"/>
    </location>
</feature>
<dbReference type="Gene3D" id="3.30.530.20">
    <property type="match status" value="1"/>
</dbReference>
<keyword evidence="1" id="KW-0472">Membrane</keyword>
<name>A0A9W7FKX0_9STRA</name>
<dbReference type="InterPro" id="IPR023393">
    <property type="entry name" value="START-like_dom_sf"/>
</dbReference>
<organism evidence="2 3">
    <name type="scientific">Triparma laevis f. longispina</name>
    <dbReference type="NCBI Taxonomy" id="1714387"/>
    <lineage>
        <taxon>Eukaryota</taxon>
        <taxon>Sar</taxon>
        <taxon>Stramenopiles</taxon>
        <taxon>Ochrophyta</taxon>
        <taxon>Bolidophyceae</taxon>
        <taxon>Parmales</taxon>
        <taxon>Triparmaceae</taxon>
        <taxon>Triparma</taxon>
    </lineage>
</organism>
<keyword evidence="1" id="KW-1133">Transmembrane helix</keyword>
<keyword evidence="1" id="KW-0812">Transmembrane</keyword>
<feature type="transmembrane region" description="Helical" evidence="1">
    <location>
        <begin position="702"/>
        <end position="723"/>
    </location>
</feature>
<feature type="transmembrane region" description="Helical" evidence="1">
    <location>
        <begin position="774"/>
        <end position="793"/>
    </location>
</feature>
<keyword evidence="3" id="KW-1185">Reference proteome</keyword>
<evidence type="ECO:0000313" key="2">
    <source>
        <dbReference type="EMBL" id="GMI13906.1"/>
    </source>
</evidence>
<accession>A0A9W7FKX0</accession>
<dbReference type="Proteomes" id="UP001165122">
    <property type="component" value="Unassembled WGS sequence"/>
</dbReference>
<gene>
    <name evidence="2" type="ORF">TrLO_g4359</name>
</gene>
<reference evidence="3" key="1">
    <citation type="journal article" date="2023" name="Commun. Biol.">
        <title>Genome analysis of Parmales, the sister group of diatoms, reveals the evolutionary specialization of diatoms from phago-mixotrophs to photoautotrophs.</title>
        <authorList>
            <person name="Ban H."/>
            <person name="Sato S."/>
            <person name="Yoshikawa S."/>
            <person name="Yamada K."/>
            <person name="Nakamura Y."/>
            <person name="Ichinomiya M."/>
            <person name="Sato N."/>
            <person name="Blanc-Mathieu R."/>
            <person name="Endo H."/>
            <person name="Kuwata A."/>
            <person name="Ogata H."/>
        </authorList>
    </citation>
    <scope>NUCLEOTIDE SEQUENCE [LARGE SCALE GENOMIC DNA]</scope>
    <source>
        <strain evidence="3">NIES 3700</strain>
    </source>
</reference>
<evidence type="ECO:0000313" key="3">
    <source>
        <dbReference type="Proteomes" id="UP001165122"/>
    </source>
</evidence>
<dbReference type="EMBL" id="BRXW01000203">
    <property type="protein sequence ID" value="GMI13906.1"/>
    <property type="molecule type" value="Genomic_DNA"/>
</dbReference>
<comment type="caution">
    <text evidence="2">The sequence shown here is derived from an EMBL/GenBank/DDBJ whole genome shotgun (WGS) entry which is preliminary data.</text>
</comment>
<feature type="transmembrane region" description="Helical" evidence="1">
    <location>
        <begin position="735"/>
        <end position="754"/>
    </location>
</feature>
<dbReference type="AlphaFoldDB" id="A0A9W7FKX0"/>